<evidence type="ECO:0000256" key="1">
    <source>
        <dbReference type="ARBA" id="ARBA00001947"/>
    </source>
</evidence>
<dbReference type="Gene3D" id="3.20.20.140">
    <property type="entry name" value="Metal-dependent hydrolases"/>
    <property type="match status" value="1"/>
</dbReference>
<organism evidence="6 7">
    <name type="scientific">Escherichia marmotae</name>
    <dbReference type="NCBI Taxonomy" id="1499973"/>
    <lineage>
        <taxon>Bacteria</taxon>
        <taxon>Pseudomonadati</taxon>
        <taxon>Pseudomonadota</taxon>
        <taxon>Gammaproteobacteria</taxon>
        <taxon>Enterobacterales</taxon>
        <taxon>Enterobacteriaceae</taxon>
        <taxon>Escherichia</taxon>
    </lineage>
</organism>
<dbReference type="Proteomes" id="UP001206878">
    <property type="component" value="Unassembled WGS sequence"/>
</dbReference>
<evidence type="ECO:0000313" key="6">
    <source>
        <dbReference type="EMBL" id="MCR6678945.1"/>
    </source>
</evidence>
<dbReference type="InterPro" id="IPR006680">
    <property type="entry name" value="Amidohydro-rel"/>
</dbReference>
<name>A0AAW5MZQ2_9ESCH</name>
<evidence type="ECO:0000313" key="7">
    <source>
        <dbReference type="Proteomes" id="UP001206878"/>
    </source>
</evidence>
<feature type="domain" description="Amidohydrolase-related" evidence="5">
    <location>
        <begin position="2"/>
        <end position="89"/>
    </location>
</feature>
<keyword evidence="2" id="KW-0479">Metal-binding</keyword>
<accession>A0AAW5MZQ2</accession>
<comment type="cofactor">
    <cofactor evidence="1">
        <name>Zn(2+)</name>
        <dbReference type="ChEBI" id="CHEBI:29105"/>
    </cofactor>
</comment>
<dbReference type="SUPFAM" id="SSF51556">
    <property type="entry name" value="Metallo-dependent hydrolases"/>
    <property type="match status" value="1"/>
</dbReference>
<dbReference type="InterPro" id="IPR051607">
    <property type="entry name" value="Metallo-dep_hydrolases"/>
</dbReference>
<dbReference type="PANTHER" id="PTHR11271">
    <property type="entry name" value="GUANINE DEAMINASE"/>
    <property type="match status" value="1"/>
</dbReference>
<dbReference type="Pfam" id="PF01979">
    <property type="entry name" value="Amidohydro_1"/>
    <property type="match status" value="1"/>
</dbReference>
<reference evidence="6" key="1">
    <citation type="submission" date="2022-07" db="EMBL/GenBank/DDBJ databases">
        <title>Diversity of ethanolamine utilization by human commensal Escherichia coli.</title>
        <authorList>
            <person name="Jubelin G."/>
        </authorList>
    </citation>
    <scope>NUCLEOTIDE SEQUENCE</scope>
    <source>
        <strain evidence="6">S1</strain>
    </source>
</reference>
<keyword evidence="3" id="KW-0378">Hydrolase</keyword>
<comment type="caution">
    <text evidence="6">The sequence shown here is derived from an EMBL/GenBank/DDBJ whole genome shotgun (WGS) entry which is preliminary data.</text>
</comment>
<gene>
    <name evidence="6" type="ORF">NVV43_25950</name>
</gene>
<proteinExistence type="predicted"/>
<evidence type="ECO:0000259" key="5">
    <source>
        <dbReference type="Pfam" id="PF01979"/>
    </source>
</evidence>
<dbReference type="GO" id="GO:0019239">
    <property type="term" value="F:deaminase activity"/>
    <property type="evidence" value="ECO:0007669"/>
    <property type="project" value="TreeGrafter"/>
</dbReference>
<feature type="non-terminal residue" evidence="6">
    <location>
        <position position="90"/>
    </location>
</feature>
<evidence type="ECO:0000256" key="4">
    <source>
        <dbReference type="ARBA" id="ARBA00022833"/>
    </source>
</evidence>
<dbReference type="PANTHER" id="PTHR11271:SF37">
    <property type="entry name" value="FAMILY PROTEIN, PUTATIVE (AFU_ORTHOLOGUE AFUA_4G00460)-RELATED"/>
    <property type="match status" value="1"/>
</dbReference>
<sequence length="90" mass="9767">MLQRVAQLARERGVMIHTHASENRNECALVEAETGLRNIAYLDQVGISGPHVALAHCVHLDRNEISILRSTRTNVAHCPSSNSKLGSGIA</sequence>
<dbReference type="GO" id="GO:0005829">
    <property type="term" value="C:cytosol"/>
    <property type="evidence" value="ECO:0007669"/>
    <property type="project" value="TreeGrafter"/>
</dbReference>
<dbReference type="InterPro" id="IPR032466">
    <property type="entry name" value="Metal_Hydrolase"/>
</dbReference>
<evidence type="ECO:0000256" key="2">
    <source>
        <dbReference type="ARBA" id="ARBA00022723"/>
    </source>
</evidence>
<protein>
    <submittedName>
        <fullName evidence="6">Amidohydrolase family protein</fullName>
    </submittedName>
</protein>
<dbReference type="AlphaFoldDB" id="A0AAW5MZQ2"/>
<evidence type="ECO:0000256" key="3">
    <source>
        <dbReference type="ARBA" id="ARBA00022801"/>
    </source>
</evidence>
<dbReference type="EMBL" id="JANPXH010000620">
    <property type="protein sequence ID" value="MCR6678945.1"/>
    <property type="molecule type" value="Genomic_DNA"/>
</dbReference>
<keyword evidence="4" id="KW-0862">Zinc</keyword>
<dbReference type="GO" id="GO:0046872">
    <property type="term" value="F:metal ion binding"/>
    <property type="evidence" value="ECO:0007669"/>
    <property type="project" value="UniProtKB-KW"/>
</dbReference>